<organism evidence="3 4">
    <name type="scientific">Halalkalibacter alkaliphilus</name>
    <dbReference type="NCBI Taxonomy" id="2917993"/>
    <lineage>
        <taxon>Bacteria</taxon>
        <taxon>Bacillati</taxon>
        <taxon>Bacillota</taxon>
        <taxon>Bacilli</taxon>
        <taxon>Bacillales</taxon>
        <taxon>Bacillaceae</taxon>
        <taxon>Halalkalibacter</taxon>
    </lineage>
</organism>
<feature type="transmembrane region" description="Helical" evidence="1">
    <location>
        <begin position="190"/>
        <end position="212"/>
    </location>
</feature>
<sequence length="219" mass="24809">MADSNKHQFFIATGCLILFIFISILSYRDQLVFFDQTIISWVTEGASPLLISFMEGITKIGSGEVILVTSFAIGFYLLVRKMWGYALFLFTVTFGGIALNFLLKILFQRERPGEMSVIEVFGYSLEIASYSFPSGHTMRSFIFFSFLIYICVHIIRGSFAKVSFTLLFISMIVLVSLSRVIVGAHFPSDILAAGTISIAWFYFCLLFLRFLLKGRISYT</sequence>
<feature type="transmembrane region" description="Helical" evidence="1">
    <location>
        <begin position="60"/>
        <end position="79"/>
    </location>
</feature>
<dbReference type="RefSeq" id="WP_250095540.1">
    <property type="nucleotide sequence ID" value="NZ_JAKRYL010000004.1"/>
</dbReference>
<dbReference type="Proteomes" id="UP001139150">
    <property type="component" value="Unassembled WGS sequence"/>
</dbReference>
<proteinExistence type="predicted"/>
<comment type="caution">
    <text evidence="3">The sequence shown here is derived from an EMBL/GenBank/DDBJ whole genome shotgun (WGS) entry which is preliminary data.</text>
</comment>
<dbReference type="Pfam" id="PF01569">
    <property type="entry name" value="PAP2"/>
    <property type="match status" value="1"/>
</dbReference>
<evidence type="ECO:0000259" key="2">
    <source>
        <dbReference type="SMART" id="SM00014"/>
    </source>
</evidence>
<dbReference type="PANTHER" id="PTHR14969">
    <property type="entry name" value="SPHINGOSINE-1-PHOSPHATE PHOSPHOHYDROLASE"/>
    <property type="match status" value="1"/>
</dbReference>
<name>A0A9X1ZXQ7_9BACI</name>
<keyword evidence="4" id="KW-1185">Reference proteome</keyword>
<accession>A0A9X1ZXQ7</accession>
<feature type="domain" description="Phosphatidic acid phosphatase type 2/haloperoxidase" evidence="2">
    <location>
        <begin position="85"/>
        <end position="205"/>
    </location>
</feature>
<keyword evidence="1" id="KW-1133">Transmembrane helix</keyword>
<dbReference type="Gene3D" id="1.20.144.10">
    <property type="entry name" value="Phosphatidic acid phosphatase type 2/haloperoxidase"/>
    <property type="match status" value="2"/>
</dbReference>
<protein>
    <submittedName>
        <fullName evidence="3">Phosphatase PAP2 family protein</fullName>
    </submittedName>
</protein>
<gene>
    <name evidence="3" type="ORF">MF646_05760</name>
</gene>
<dbReference type="PANTHER" id="PTHR14969:SF13">
    <property type="entry name" value="AT30094P"/>
    <property type="match status" value="1"/>
</dbReference>
<dbReference type="InterPro" id="IPR000326">
    <property type="entry name" value="PAP2/HPO"/>
</dbReference>
<feature type="transmembrane region" description="Helical" evidence="1">
    <location>
        <begin position="162"/>
        <end position="184"/>
    </location>
</feature>
<dbReference type="AlphaFoldDB" id="A0A9X1ZXQ7"/>
<dbReference type="EMBL" id="JAKRYL010000004">
    <property type="protein sequence ID" value="MCL7746628.1"/>
    <property type="molecule type" value="Genomic_DNA"/>
</dbReference>
<reference evidence="3" key="1">
    <citation type="submission" date="2022-02" db="EMBL/GenBank/DDBJ databases">
        <title>Halalkalibacter sp. nov. isolated from Lonar Lake, India.</title>
        <authorList>
            <person name="Joshi A."/>
            <person name="Thite S."/>
            <person name="Lodha T."/>
        </authorList>
    </citation>
    <scope>NUCLEOTIDE SEQUENCE</scope>
    <source>
        <strain evidence="3">MEB205</strain>
    </source>
</reference>
<evidence type="ECO:0000313" key="3">
    <source>
        <dbReference type="EMBL" id="MCL7746628.1"/>
    </source>
</evidence>
<dbReference type="SMART" id="SM00014">
    <property type="entry name" value="acidPPc"/>
    <property type="match status" value="1"/>
</dbReference>
<keyword evidence="1" id="KW-0472">Membrane</keyword>
<evidence type="ECO:0000313" key="4">
    <source>
        <dbReference type="Proteomes" id="UP001139150"/>
    </source>
</evidence>
<dbReference type="CDD" id="cd03392">
    <property type="entry name" value="PAP2_like_2"/>
    <property type="match status" value="1"/>
</dbReference>
<keyword evidence="1" id="KW-0812">Transmembrane</keyword>
<feature type="transmembrane region" description="Helical" evidence="1">
    <location>
        <begin position="9"/>
        <end position="27"/>
    </location>
</feature>
<dbReference type="SUPFAM" id="SSF48317">
    <property type="entry name" value="Acid phosphatase/Vanadium-dependent haloperoxidase"/>
    <property type="match status" value="1"/>
</dbReference>
<feature type="transmembrane region" description="Helical" evidence="1">
    <location>
        <begin position="138"/>
        <end position="155"/>
    </location>
</feature>
<feature type="transmembrane region" description="Helical" evidence="1">
    <location>
        <begin position="85"/>
        <end position="103"/>
    </location>
</feature>
<dbReference type="InterPro" id="IPR036938">
    <property type="entry name" value="PAP2/HPO_sf"/>
</dbReference>
<evidence type="ECO:0000256" key="1">
    <source>
        <dbReference type="SAM" id="Phobius"/>
    </source>
</evidence>